<feature type="region of interest" description="Disordered" evidence="1">
    <location>
        <begin position="93"/>
        <end position="200"/>
    </location>
</feature>
<evidence type="ECO:0000256" key="1">
    <source>
        <dbReference type="SAM" id="MobiDB-lite"/>
    </source>
</evidence>
<feature type="region of interest" description="Disordered" evidence="1">
    <location>
        <begin position="41"/>
        <end position="61"/>
    </location>
</feature>
<dbReference type="AlphaFoldDB" id="A0A1Q9ER46"/>
<name>A0A1Q9ER46_SYMMI</name>
<feature type="compositionally biased region" description="Polar residues" evidence="1">
    <location>
        <begin position="267"/>
        <end position="281"/>
    </location>
</feature>
<dbReference type="Proteomes" id="UP000186817">
    <property type="component" value="Unassembled WGS sequence"/>
</dbReference>
<dbReference type="EMBL" id="LSRX01000088">
    <property type="protein sequence ID" value="OLQ09903.1"/>
    <property type="molecule type" value="Genomic_DNA"/>
</dbReference>
<comment type="caution">
    <text evidence="2">The sequence shown here is derived from an EMBL/GenBank/DDBJ whole genome shotgun (WGS) entry which is preliminary data.</text>
</comment>
<reference evidence="2 3" key="1">
    <citation type="submission" date="2016-02" db="EMBL/GenBank/DDBJ databases">
        <title>Genome analysis of coral dinoflagellate symbionts highlights evolutionary adaptations to a symbiotic lifestyle.</title>
        <authorList>
            <person name="Aranda M."/>
            <person name="Li Y."/>
            <person name="Liew Y.J."/>
            <person name="Baumgarten S."/>
            <person name="Simakov O."/>
            <person name="Wilson M."/>
            <person name="Piel J."/>
            <person name="Ashoor H."/>
            <person name="Bougouffa S."/>
            <person name="Bajic V.B."/>
            <person name="Ryu T."/>
            <person name="Ravasi T."/>
            <person name="Bayer T."/>
            <person name="Micklem G."/>
            <person name="Kim H."/>
            <person name="Bhak J."/>
            <person name="Lajeunesse T.C."/>
            <person name="Voolstra C.R."/>
        </authorList>
    </citation>
    <scope>NUCLEOTIDE SEQUENCE [LARGE SCALE GENOMIC DNA]</scope>
    <source>
        <strain evidence="2 3">CCMP2467</strain>
    </source>
</reference>
<protein>
    <submittedName>
        <fullName evidence="2">Uncharacterized protein</fullName>
    </submittedName>
</protein>
<proteinExistence type="predicted"/>
<evidence type="ECO:0000313" key="3">
    <source>
        <dbReference type="Proteomes" id="UP000186817"/>
    </source>
</evidence>
<sequence>MAWQSCVREAWAGAFRRCSAPGHGGRGDGSFRNGGMGYWDYYKGRIDPPPPEEEPPRLLRNKRPFGLEAFGREDHAVETQLLSPMPLRPALGVAALDDTLNSSSSSQDDNGPGLQEGSDEEEQVDLVDIQLDIDRPAPPKTPPGPPPAFISPPPPAGPPPSLPLDRAELKRTREPALGGGKRQRREPPPDVEASYAESPASARWVWDRCLLAESGAPVAAQSNPAATAILERRLLLALNDWQCAEGADPAEASSSSSSTGNSEEECATQSARKADASNPQDCESAKD</sequence>
<feature type="compositionally biased region" description="Basic and acidic residues" evidence="1">
    <location>
        <begin position="165"/>
        <end position="174"/>
    </location>
</feature>
<keyword evidence="3" id="KW-1185">Reference proteome</keyword>
<organism evidence="2 3">
    <name type="scientific">Symbiodinium microadriaticum</name>
    <name type="common">Dinoflagellate</name>
    <name type="synonym">Zooxanthella microadriatica</name>
    <dbReference type="NCBI Taxonomy" id="2951"/>
    <lineage>
        <taxon>Eukaryota</taxon>
        <taxon>Sar</taxon>
        <taxon>Alveolata</taxon>
        <taxon>Dinophyceae</taxon>
        <taxon>Suessiales</taxon>
        <taxon>Symbiodiniaceae</taxon>
        <taxon>Symbiodinium</taxon>
    </lineage>
</organism>
<gene>
    <name evidence="2" type="ORF">AK812_SmicGene6452</name>
</gene>
<feature type="region of interest" description="Disordered" evidence="1">
    <location>
        <begin position="245"/>
        <end position="287"/>
    </location>
</feature>
<accession>A0A1Q9ER46</accession>
<feature type="compositionally biased region" description="Low complexity" evidence="1">
    <location>
        <begin position="245"/>
        <end position="261"/>
    </location>
</feature>
<feature type="compositionally biased region" description="Pro residues" evidence="1">
    <location>
        <begin position="138"/>
        <end position="162"/>
    </location>
</feature>
<evidence type="ECO:0000313" key="2">
    <source>
        <dbReference type="EMBL" id="OLQ09903.1"/>
    </source>
</evidence>
<dbReference type="OrthoDB" id="10381543at2759"/>
<feature type="compositionally biased region" description="Polar residues" evidence="1">
    <location>
        <begin position="99"/>
        <end position="109"/>
    </location>
</feature>